<protein>
    <submittedName>
        <fullName evidence="2">Unannotated protein</fullName>
    </submittedName>
</protein>
<dbReference type="InterPro" id="IPR016181">
    <property type="entry name" value="Acyl_CoA_acyltransferase"/>
</dbReference>
<dbReference type="GO" id="GO:0016747">
    <property type="term" value="F:acyltransferase activity, transferring groups other than amino-acyl groups"/>
    <property type="evidence" value="ECO:0007669"/>
    <property type="project" value="InterPro"/>
</dbReference>
<dbReference type="AlphaFoldDB" id="A0A6J6DZN2"/>
<dbReference type="EMBL" id="CAEZTM010000018">
    <property type="protein sequence ID" value="CAB4568499.1"/>
    <property type="molecule type" value="Genomic_DNA"/>
</dbReference>
<evidence type="ECO:0000259" key="1">
    <source>
        <dbReference type="PROSITE" id="PS51186"/>
    </source>
</evidence>
<accession>A0A6J6DZN2</accession>
<dbReference type="PROSITE" id="PS51186">
    <property type="entry name" value="GNAT"/>
    <property type="match status" value="1"/>
</dbReference>
<dbReference type="InterPro" id="IPR000182">
    <property type="entry name" value="GNAT_dom"/>
</dbReference>
<organism evidence="2">
    <name type="scientific">freshwater metagenome</name>
    <dbReference type="NCBI Taxonomy" id="449393"/>
    <lineage>
        <taxon>unclassified sequences</taxon>
        <taxon>metagenomes</taxon>
        <taxon>ecological metagenomes</taxon>
    </lineage>
</organism>
<reference evidence="2" key="1">
    <citation type="submission" date="2020-05" db="EMBL/GenBank/DDBJ databases">
        <authorList>
            <person name="Chiriac C."/>
            <person name="Salcher M."/>
            <person name="Ghai R."/>
            <person name="Kavagutti S V."/>
        </authorList>
    </citation>
    <scope>NUCLEOTIDE SEQUENCE</scope>
</reference>
<dbReference type="SUPFAM" id="SSF55729">
    <property type="entry name" value="Acyl-CoA N-acyltransferases (Nat)"/>
    <property type="match status" value="1"/>
</dbReference>
<dbReference type="Gene3D" id="3.40.630.30">
    <property type="match status" value="1"/>
</dbReference>
<dbReference type="Pfam" id="PF13673">
    <property type="entry name" value="Acetyltransf_10"/>
    <property type="match status" value="1"/>
</dbReference>
<name>A0A6J6DZN2_9ZZZZ</name>
<evidence type="ECO:0000313" key="2">
    <source>
        <dbReference type="EMBL" id="CAB4568499.1"/>
    </source>
</evidence>
<sequence length="155" mass="17286">MPEESIAVKTWSEFTPDDVFEMAVLRSEVFFLEQKITEEEFDAADRDPSTIHLWVSDDLGMAGYLRIVDSAAAAHAHEGIAQSLGRMVVRADVRGQGLAERLMTKALDIAGENPLYLHAQDYVTGLYAKFGFEERGEVFMEAGIPHRLMVRVPVA</sequence>
<gene>
    <name evidence="2" type="ORF">UFOPK1684_00563</name>
</gene>
<dbReference type="CDD" id="cd04301">
    <property type="entry name" value="NAT_SF"/>
    <property type="match status" value="1"/>
</dbReference>
<proteinExistence type="predicted"/>
<feature type="domain" description="N-acetyltransferase" evidence="1">
    <location>
        <begin position="9"/>
        <end position="151"/>
    </location>
</feature>